<keyword evidence="10" id="KW-1185">Reference proteome</keyword>
<evidence type="ECO:0000256" key="4">
    <source>
        <dbReference type="ARBA" id="ARBA00022679"/>
    </source>
</evidence>
<dbReference type="SUPFAM" id="SSF55874">
    <property type="entry name" value="ATPase domain of HSP90 chaperone/DNA topoisomerase II/histidine kinase"/>
    <property type="match status" value="1"/>
</dbReference>
<dbReference type="SMART" id="SM00387">
    <property type="entry name" value="HATPase_c"/>
    <property type="match status" value="1"/>
</dbReference>
<dbReference type="CDD" id="cd00075">
    <property type="entry name" value="HATPase"/>
    <property type="match status" value="1"/>
</dbReference>
<evidence type="ECO:0000313" key="9">
    <source>
        <dbReference type="EMBL" id="GAO41642.1"/>
    </source>
</evidence>
<evidence type="ECO:0000256" key="1">
    <source>
        <dbReference type="ARBA" id="ARBA00000085"/>
    </source>
</evidence>
<dbReference type="SUPFAM" id="SSF47384">
    <property type="entry name" value="Homodimeric domain of signal transducing histidine kinase"/>
    <property type="match status" value="1"/>
</dbReference>
<feature type="domain" description="Histidine kinase" evidence="8">
    <location>
        <begin position="203"/>
        <end position="421"/>
    </location>
</feature>
<keyword evidence="7" id="KW-0812">Transmembrane</keyword>
<keyword evidence="7" id="KW-0472">Membrane</keyword>
<dbReference type="PROSITE" id="PS50109">
    <property type="entry name" value="HIS_KIN"/>
    <property type="match status" value="1"/>
</dbReference>
<dbReference type="CDD" id="cd00082">
    <property type="entry name" value="HisKA"/>
    <property type="match status" value="1"/>
</dbReference>
<dbReference type="EC" id="2.7.13.3" evidence="2"/>
<dbReference type="RefSeq" id="WP_046367466.1">
    <property type="nucleotide sequence ID" value="NZ_BBWV01000001.1"/>
</dbReference>
<dbReference type="InterPro" id="IPR004358">
    <property type="entry name" value="Sig_transdc_His_kin-like_C"/>
</dbReference>
<dbReference type="STRING" id="1220578.FPE01S_01_06560"/>
<dbReference type="AlphaFoldDB" id="A0A0E9MV61"/>
<feature type="transmembrane region" description="Helical" evidence="7">
    <location>
        <begin position="166"/>
        <end position="188"/>
    </location>
</feature>
<evidence type="ECO:0000256" key="2">
    <source>
        <dbReference type="ARBA" id="ARBA00012438"/>
    </source>
</evidence>
<reference evidence="9 10" key="1">
    <citation type="submission" date="2015-04" db="EMBL/GenBank/DDBJ databases">
        <title>Whole genome shotgun sequence of Flavihumibacter petaseus NBRC 106054.</title>
        <authorList>
            <person name="Miyazawa S."/>
            <person name="Hosoyama A."/>
            <person name="Hashimoto M."/>
            <person name="Noguchi M."/>
            <person name="Tsuchikane K."/>
            <person name="Ohji S."/>
            <person name="Yamazoe A."/>
            <person name="Ichikawa N."/>
            <person name="Kimura A."/>
            <person name="Fujita N."/>
        </authorList>
    </citation>
    <scope>NUCLEOTIDE SEQUENCE [LARGE SCALE GENOMIC DNA]</scope>
    <source>
        <strain evidence="9 10">NBRC 106054</strain>
    </source>
</reference>
<dbReference type="GO" id="GO:0000155">
    <property type="term" value="F:phosphorelay sensor kinase activity"/>
    <property type="evidence" value="ECO:0007669"/>
    <property type="project" value="InterPro"/>
</dbReference>
<dbReference type="PANTHER" id="PTHR45453">
    <property type="entry name" value="PHOSPHATE REGULON SENSOR PROTEIN PHOR"/>
    <property type="match status" value="1"/>
</dbReference>
<keyword evidence="6" id="KW-0902">Two-component regulatory system</keyword>
<accession>A0A0E9MV61</accession>
<comment type="caution">
    <text evidence="9">The sequence shown here is derived from an EMBL/GenBank/DDBJ whole genome shotgun (WGS) entry which is preliminary data.</text>
</comment>
<evidence type="ECO:0000256" key="6">
    <source>
        <dbReference type="ARBA" id="ARBA00023012"/>
    </source>
</evidence>
<organism evidence="9 10">
    <name type="scientific">Flavihumibacter petaseus NBRC 106054</name>
    <dbReference type="NCBI Taxonomy" id="1220578"/>
    <lineage>
        <taxon>Bacteria</taxon>
        <taxon>Pseudomonadati</taxon>
        <taxon>Bacteroidota</taxon>
        <taxon>Chitinophagia</taxon>
        <taxon>Chitinophagales</taxon>
        <taxon>Chitinophagaceae</taxon>
        <taxon>Flavihumibacter</taxon>
    </lineage>
</organism>
<comment type="catalytic activity">
    <reaction evidence="1">
        <text>ATP + protein L-histidine = ADP + protein N-phospho-L-histidine.</text>
        <dbReference type="EC" id="2.7.13.3"/>
    </reaction>
</comment>
<dbReference type="Gene3D" id="1.10.287.130">
    <property type="match status" value="1"/>
</dbReference>
<dbReference type="OrthoDB" id="9804645at2"/>
<dbReference type="GO" id="GO:0004721">
    <property type="term" value="F:phosphoprotein phosphatase activity"/>
    <property type="evidence" value="ECO:0007669"/>
    <property type="project" value="TreeGrafter"/>
</dbReference>
<dbReference type="InterPro" id="IPR036097">
    <property type="entry name" value="HisK_dim/P_sf"/>
</dbReference>
<dbReference type="Pfam" id="PF00512">
    <property type="entry name" value="HisKA"/>
    <property type="match status" value="1"/>
</dbReference>
<dbReference type="InterPro" id="IPR005467">
    <property type="entry name" value="His_kinase_dom"/>
</dbReference>
<dbReference type="InterPro" id="IPR050351">
    <property type="entry name" value="BphY/WalK/GraS-like"/>
</dbReference>
<dbReference type="GO" id="GO:0005886">
    <property type="term" value="C:plasma membrane"/>
    <property type="evidence" value="ECO:0007669"/>
    <property type="project" value="TreeGrafter"/>
</dbReference>
<proteinExistence type="predicted"/>
<evidence type="ECO:0000313" key="10">
    <source>
        <dbReference type="Proteomes" id="UP000033121"/>
    </source>
</evidence>
<dbReference type="GO" id="GO:0016036">
    <property type="term" value="P:cellular response to phosphate starvation"/>
    <property type="evidence" value="ECO:0007669"/>
    <property type="project" value="TreeGrafter"/>
</dbReference>
<gene>
    <name evidence="9" type="ORF">FPE01S_01_06560</name>
</gene>
<keyword evidence="5 9" id="KW-0418">Kinase</keyword>
<protein>
    <recommendedName>
        <fullName evidence="2">histidine kinase</fullName>
        <ecNumber evidence="2">2.7.13.3</ecNumber>
    </recommendedName>
</protein>
<keyword evidence="4" id="KW-0808">Transferase</keyword>
<dbReference type="Pfam" id="PF02518">
    <property type="entry name" value="HATPase_c"/>
    <property type="match status" value="1"/>
</dbReference>
<evidence type="ECO:0000256" key="3">
    <source>
        <dbReference type="ARBA" id="ARBA00022553"/>
    </source>
</evidence>
<dbReference type="PANTHER" id="PTHR45453:SF1">
    <property type="entry name" value="PHOSPHATE REGULON SENSOR PROTEIN PHOR"/>
    <property type="match status" value="1"/>
</dbReference>
<dbReference type="SMART" id="SM00388">
    <property type="entry name" value="HisKA"/>
    <property type="match status" value="1"/>
</dbReference>
<dbReference type="Gene3D" id="3.30.565.10">
    <property type="entry name" value="Histidine kinase-like ATPase, C-terminal domain"/>
    <property type="match status" value="1"/>
</dbReference>
<dbReference type="PRINTS" id="PR00344">
    <property type="entry name" value="BCTRLSENSOR"/>
</dbReference>
<evidence type="ECO:0000256" key="5">
    <source>
        <dbReference type="ARBA" id="ARBA00022777"/>
    </source>
</evidence>
<dbReference type="FunFam" id="3.30.565.10:FF:000006">
    <property type="entry name" value="Sensor histidine kinase WalK"/>
    <property type="match status" value="1"/>
</dbReference>
<sequence>MRSSTTRLLIVLLAITMAAIIGTQVHWMQQTYSYEKNEFNTAVVKCIRGLHEDIELLDIPASHLGNDIEHPEPNEFLFRISNIPPKDTLVYYLNSEFNDFDVYTDCHLTVFNAPENKIAYEAYLNSGTSSGKSPPGSRALPVRNFSYVHLYFPHRSQYIITQMNTWIYTSAFLLFLLIGLAMAIYYLFRQKFLNEVQKDFINNVTHEFSTPLTVIDLSTDALNKPGVQASAEKINKYATTIRRQTDYLKTHIQNLINTVVSENYNFTLKKTAIVPNEILRQAVQQLEPLLVEKKGSVELDLEENDLTIRADPDNLYLAIFNIINNAIKYSAIPTVKIRTSVTPQHFNISIKDNGIGIEPDDLKKIFRKFYRAQKGNLHQVKGLGLGLYFTKKVVDLHHGSIHVNSIPGVGTEFSIDLPVNTNHS</sequence>
<dbReference type="Proteomes" id="UP000033121">
    <property type="component" value="Unassembled WGS sequence"/>
</dbReference>
<name>A0A0E9MV61_9BACT</name>
<keyword evidence="3" id="KW-0597">Phosphoprotein</keyword>
<dbReference type="EMBL" id="BBWV01000001">
    <property type="protein sequence ID" value="GAO41642.1"/>
    <property type="molecule type" value="Genomic_DNA"/>
</dbReference>
<keyword evidence="7" id="KW-1133">Transmembrane helix</keyword>
<dbReference type="InterPro" id="IPR003594">
    <property type="entry name" value="HATPase_dom"/>
</dbReference>
<evidence type="ECO:0000256" key="7">
    <source>
        <dbReference type="SAM" id="Phobius"/>
    </source>
</evidence>
<dbReference type="InterPro" id="IPR003661">
    <property type="entry name" value="HisK_dim/P_dom"/>
</dbReference>
<dbReference type="InterPro" id="IPR036890">
    <property type="entry name" value="HATPase_C_sf"/>
</dbReference>
<evidence type="ECO:0000259" key="8">
    <source>
        <dbReference type="PROSITE" id="PS50109"/>
    </source>
</evidence>